<dbReference type="AlphaFoldDB" id="A0A502DLT3"/>
<evidence type="ECO:0000313" key="3">
    <source>
        <dbReference type="Proteomes" id="UP000319212"/>
    </source>
</evidence>
<dbReference type="InterPro" id="IPR036390">
    <property type="entry name" value="WH_DNA-bd_sf"/>
</dbReference>
<dbReference type="NCBIfam" id="TIGR00738">
    <property type="entry name" value="rrf2_super"/>
    <property type="match status" value="1"/>
</dbReference>
<dbReference type="Gene3D" id="1.10.10.10">
    <property type="entry name" value="Winged helix-like DNA-binding domain superfamily/Winged helix DNA-binding domain"/>
    <property type="match status" value="1"/>
</dbReference>
<dbReference type="PROSITE" id="PS51197">
    <property type="entry name" value="HTH_RRF2_2"/>
    <property type="match status" value="1"/>
</dbReference>
<keyword evidence="1" id="KW-0238">DNA-binding</keyword>
<dbReference type="SUPFAM" id="SSF46785">
    <property type="entry name" value="Winged helix' DNA-binding domain"/>
    <property type="match status" value="1"/>
</dbReference>
<evidence type="ECO:0000313" key="2">
    <source>
        <dbReference type="EMBL" id="TPG26014.1"/>
    </source>
</evidence>
<dbReference type="PANTHER" id="PTHR33221:SF5">
    <property type="entry name" value="HTH-TYPE TRANSCRIPTIONAL REGULATOR ISCR"/>
    <property type="match status" value="1"/>
</dbReference>
<name>A0A502DLT3_9BURK</name>
<protein>
    <submittedName>
        <fullName evidence="2">Rrf2 family transcriptional regulator</fullName>
    </submittedName>
</protein>
<organism evidence="2 3">
    <name type="scientific">Variovorax guangxiensis</name>
    <dbReference type="NCBI Taxonomy" id="1775474"/>
    <lineage>
        <taxon>Bacteria</taxon>
        <taxon>Pseudomonadati</taxon>
        <taxon>Pseudomonadota</taxon>
        <taxon>Betaproteobacteria</taxon>
        <taxon>Burkholderiales</taxon>
        <taxon>Comamonadaceae</taxon>
        <taxon>Variovorax</taxon>
    </lineage>
</organism>
<dbReference type="Pfam" id="PF02082">
    <property type="entry name" value="Rrf2"/>
    <property type="match status" value="1"/>
</dbReference>
<dbReference type="GO" id="GO:0005829">
    <property type="term" value="C:cytosol"/>
    <property type="evidence" value="ECO:0007669"/>
    <property type="project" value="TreeGrafter"/>
</dbReference>
<dbReference type="InterPro" id="IPR000944">
    <property type="entry name" value="Tscrpt_reg_Rrf2"/>
</dbReference>
<dbReference type="GO" id="GO:0003677">
    <property type="term" value="F:DNA binding"/>
    <property type="evidence" value="ECO:0007669"/>
    <property type="project" value="UniProtKB-KW"/>
</dbReference>
<dbReference type="RefSeq" id="WP_140843562.1">
    <property type="nucleotide sequence ID" value="NZ_RCZI01000004.1"/>
</dbReference>
<gene>
    <name evidence="2" type="ORF">EAH82_16610</name>
</gene>
<dbReference type="EMBL" id="RCZI01000004">
    <property type="protein sequence ID" value="TPG26014.1"/>
    <property type="molecule type" value="Genomic_DNA"/>
</dbReference>
<dbReference type="InterPro" id="IPR030489">
    <property type="entry name" value="TR_Rrf2-type_CS"/>
</dbReference>
<evidence type="ECO:0000256" key="1">
    <source>
        <dbReference type="ARBA" id="ARBA00023125"/>
    </source>
</evidence>
<dbReference type="InterPro" id="IPR036388">
    <property type="entry name" value="WH-like_DNA-bd_sf"/>
</dbReference>
<proteinExistence type="predicted"/>
<dbReference type="PROSITE" id="PS01332">
    <property type="entry name" value="HTH_RRF2_1"/>
    <property type="match status" value="1"/>
</dbReference>
<dbReference type="GO" id="GO:0003700">
    <property type="term" value="F:DNA-binding transcription factor activity"/>
    <property type="evidence" value="ECO:0007669"/>
    <property type="project" value="TreeGrafter"/>
</dbReference>
<accession>A0A502DLT3</accession>
<dbReference type="PANTHER" id="PTHR33221">
    <property type="entry name" value="WINGED HELIX-TURN-HELIX TRANSCRIPTIONAL REGULATOR, RRF2 FAMILY"/>
    <property type="match status" value="1"/>
</dbReference>
<dbReference type="Proteomes" id="UP000319212">
    <property type="component" value="Unassembled WGS sequence"/>
</dbReference>
<sequence length="177" mass="19182">MRLSTKGRLAVVAMIDVALHRKVGPLSLAVLSRRQRISLSYLEQMFADLRRHGLVASTRGPGGGYGLGREASAITVADILFAVDGPSVDNRPPAASARADNAQRCATPELWDSLSRKVVEFLDSVHLQKLVDDQIALGVQMHTEPLRRPEPVRAVVKPSRPNAPNSVFELARFGIAG</sequence>
<comment type="caution">
    <text evidence="2">The sequence shown here is derived from an EMBL/GenBank/DDBJ whole genome shotgun (WGS) entry which is preliminary data.</text>
</comment>
<reference evidence="2 3" key="1">
    <citation type="journal article" date="2019" name="Environ. Microbiol.">
        <title>Species interactions and distinct microbial communities in high Arctic permafrost affected cryosols are associated with the CH4 and CO2 gas fluxes.</title>
        <authorList>
            <person name="Altshuler I."/>
            <person name="Hamel J."/>
            <person name="Turney S."/>
            <person name="Magnuson E."/>
            <person name="Levesque R."/>
            <person name="Greer C."/>
            <person name="Whyte L.G."/>
        </authorList>
    </citation>
    <scope>NUCLEOTIDE SEQUENCE [LARGE SCALE GENOMIC DNA]</scope>
    <source>
        <strain evidence="2 3">S06.C</strain>
    </source>
</reference>
<dbReference type="OrthoDB" id="9800519at2"/>